<accession>A0ABV1EMD4</accession>
<organism evidence="1 2">
    <name type="scientific">Flavonifractor hominis</name>
    <dbReference type="NCBI Taxonomy" id="3133178"/>
    <lineage>
        <taxon>Bacteria</taxon>
        <taxon>Bacillati</taxon>
        <taxon>Bacillota</taxon>
        <taxon>Clostridia</taxon>
        <taxon>Eubacteriales</taxon>
        <taxon>Oscillospiraceae</taxon>
        <taxon>Flavonifractor</taxon>
    </lineage>
</organism>
<keyword evidence="2" id="KW-1185">Reference proteome</keyword>
<name>A0ABV1EMD4_9FIRM</name>
<dbReference type="Proteomes" id="UP001440599">
    <property type="component" value="Unassembled WGS sequence"/>
</dbReference>
<evidence type="ECO:0000313" key="1">
    <source>
        <dbReference type="EMBL" id="MEQ2455759.1"/>
    </source>
</evidence>
<reference evidence="1 2" key="1">
    <citation type="submission" date="2024-03" db="EMBL/GenBank/DDBJ databases">
        <title>Human intestinal bacterial collection.</title>
        <authorList>
            <person name="Pauvert C."/>
            <person name="Hitch T.C.A."/>
            <person name="Clavel T."/>
        </authorList>
    </citation>
    <scope>NUCLEOTIDE SEQUENCE [LARGE SCALE GENOMIC DNA]</scope>
    <source>
        <strain evidence="1 2">CLA-AP-H34</strain>
    </source>
</reference>
<sequence length="86" mass="10236">MHMEVREQSKIVELWLTKEENNDPVFRESLKPIYQQYKAQKYMVAVFLSGEADLYQQTRDLLVYNRRRLAEKEVRAAKQAGVSLQM</sequence>
<evidence type="ECO:0000313" key="2">
    <source>
        <dbReference type="Proteomes" id="UP001440599"/>
    </source>
</evidence>
<gene>
    <name evidence="1" type="ORF">WMO45_04430</name>
</gene>
<comment type="caution">
    <text evidence="1">The sequence shown here is derived from an EMBL/GenBank/DDBJ whole genome shotgun (WGS) entry which is preliminary data.</text>
</comment>
<proteinExistence type="predicted"/>
<protein>
    <submittedName>
        <fullName evidence="1">Uncharacterized protein</fullName>
    </submittedName>
</protein>
<dbReference type="RefSeq" id="WP_349139361.1">
    <property type="nucleotide sequence ID" value="NZ_JBBMFT010000002.1"/>
</dbReference>
<dbReference type="EMBL" id="JBBMFT010000002">
    <property type="protein sequence ID" value="MEQ2455759.1"/>
    <property type="molecule type" value="Genomic_DNA"/>
</dbReference>